<proteinExistence type="predicted"/>
<evidence type="ECO:0000313" key="2">
    <source>
        <dbReference type="EMBL" id="MDR8433137.1"/>
    </source>
</evidence>
<dbReference type="CDD" id="cd00680">
    <property type="entry name" value="RHO_alpha_C"/>
    <property type="match status" value="1"/>
</dbReference>
<dbReference type="Pfam" id="PF00848">
    <property type="entry name" value="Ring_hydroxyl_A"/>
    <property type="match status" value="1"/>
</dbReference>
<dbReference type="EMBL" id="VMAF01000082">
    <property type="protein sequence ID" value="MDR8433137.1"/>
    <property type="molecule type" value="Genomic_DNA"/>
</dbReference>
<sequence>ADHAFAMMIDPIAPEQTIEKLRLYYVGDESLDPKYDACREATLESWKVVFAEDVFAVETMQKGRHSPGFGGGVFSPEMDLPTHFFQKWLATQAKKALEA</sequence>
<feature type="domain" description="Aromatic-ring-hydroxylating dioxygenase alpha subunit C-terminal" evidence="1">
    <location>
        <begin position="2"/>
        <end position="92"/>
    </location>
</feature>
<keyword evidence="2" id="KW-0223">Dioxygenase</keyword>
<evidence type="ECO:0000259" key="1">
    <source>
        <dbReference type="Pfam" id="PF00848"/>
    </source>
</evidence>
<feature type="non-terminal residue" evidence="2">
    <location>
        <position position="1"/>
    </location>
</feature>
<accession>A0ABD5DTQ1</accession>
<dbReference type="SUPFAM" id="SSF55961">
    <property type="entry name" value="Bet v1-like"/>
    <property type="match status" value="1"/>
</dbReference>
<name>A0ABD5DTQ1_ACIBA</name>
<gene>
    <name evidence="2" type="ORF">FPK63_19010</name>
</gene>
<dbReference type="AlphaFoldDB" id="A0ABD5DTQ1"/>
<protein>
    <submittedName>
        <fullName evidence="2">Aromatic ring-hydroxylating dioxygenase subunit alpha</fullName>
    </submittedName>
</protein>
<organism evidence="2">
    <name type="scientific">Acinetobacter baumannii</name>
    <dbReference type="NCBI Taxonomy" id="470"/>
    <lineage>
        <taxon>Bacteria</taxon>
        <taxon>Pseudomonadati</taxon>
        <taxon>Pseudomonadota</taxon>
        <taxon>Gammaproteobacteria</taxon>
        <taxon>Moraxellales</taxon>
        <taxon>Moraxellaceae</taxon>
        <taxon>Acinetobacter</taxon>
        <taxon>Acinetobacter calcoaceticus/baumannii complex</taxon>
    </lineage>
</organism>
<reference evidence="2" key="1">
    <citation type="submission" date="2019-07" db="EMBL/GenBank/DDBJ databases">
        <title>Biological characteristics of mucoid Acinetobacter baumannii from a general hospital in China.</title>
        <authorList>
            <person name="Hua X."/>
            <person name="Yu Y."/>
        </authorList>
    </citation>
    <scope>NUCLEOTIDE SEQUENCE</scope>
    <source>
        <strain evidence="2">N8</strain>
    </source>
</reference>
<dbReference type="InterPro" id="IPR015879">
    <property type="entry name" value="Ring_hydroxy_dOase_asu_C_dom"/>
</dbReference>
<dbReference type="GO" id="GO:0051213">
    <property type="term" value="F:dioxygenase activity"/>
    <property type="evidence" value="ECO:0007669"/>
    <property type="project" value="UniProtKB-KW"/>
</dbReference>
<dbReference type="Gene3D" id="3.90.380.10">
    <property type="entry name" value="Naphthalene 1,2-dioxygenase Alpha Subunit, Chain A, domain 1"/>
    <property type="match status" value="1"/>
</dbReference>
<keyword evidence="2" id="KW-0560">Oxidoreductase</keyword>
<comment type="caution">
    <text evidence="2">The sequence shown here is derived from an EMBL/GenBank/DDBJ whole genome shotgun (WGS) entry which is preliminary data.</text>
</comment>